<reference evidence="2" key="1">
    <citation type="journal article" date="2020" name="Genome Biol.">
        <title>Gamete binning: chromosome-level and haplotype-resolved genome assembly enabled by high-throughput single-cell sequencing of gamete genomes.</title>
        <authorList>
            <person name="Campoy J.A."/>
            <person name="Sun H."/>
            <person name="Goel M."/>
            <person name="Jiao W.-B."/>
            <person name="Folz-Donahue K."/>
            <person name="Wang N."/>
            <person name="Rubio M."/>
            <person name="Liu C."/>
            <person name="Kukat C."/>
            <person name="Ruiz D."/>
            <person name="Huettel B."/>
            <person name="Schneeberger K."/>
        </authorList>
    </citation>
    <scope>NUCLEOTIDE SEQUENCE [LARGE SCALE GENOMIC DNA]</scope>
    <source>
        <strain evidence="2">cv. Rojo Pasion</strain>
    </source>
</reference>
<gene>
    <name evidence="1" type="ORF">ORAREDHAP_LOCUS12782</name>
</gene>
<protein>
    <recommendedName>
        <fullName evidence="3">Endonuclease/exonuclease/phosphatase domain-containing protein</fullName>
    </recommendedName>
</protein>
<dbReference type="EMBL" id="CAEKKB010000002">
    <property type="protein sequence ID" value="CAB4299155.1"/>
    <property type="molecule type" value="Genomic_DNA"/>
</dbReference>
<name>A0A6J5WGF6_PRUAR</name>
<dbReference type="PANTHER" id="PTHR33710:SF71">
    <property type="entry name" value="ENDONUCLEASE_EXONUCLEASE_PHOSPHATASE DOMAIN-CONTAINING PROTEIN"/>
    <property type="match status" value="1"/>
</dbReference>
<dbReference type="Proteomes" id="UP000507245">
    <property type="component" value="Unassembled WGS sequence"/>
</dbReference>
<dbReference type="AlphaFoldDB" id="A0A6J5WGF6"/>
<evidence type="ECO:0000313" key="1">
    <source>
        <dbReference type="EMBL" id="CAB4299155.1"/>
    </source>
</evidence>
<accession>A0A6J5WGF6</accession>
<evidence type="ECO:0000313" key="2">
    <source>
        <dbReference type="Proteomes" id="UP000507245"/>
    </source>
</evidence>
<dbReference type="OrthoDB" id="1695837at2759"/>
<proteinExistence type="predicted"/>
<dbReference type="PANTHER" id="PTHR33710">
    <property type="entry name" value="BNAC02G09200D PROTEIN"/>
    <property type="match status" value="1"/>
</dbReference>
<evidence type="ECO:0008006" key="3">
    <source>
        <dbReference type="Google" id="ProtNLM"/>
    </source>
</evidence>
<keyword evidence="2" id="KW-1185">Reference proteome</keyword>
<organism evidence="1 2">
    <name type="scientific">Prunus armeniaca</name>
    <name type="common">Apricot</name>
    <name type="synonym">Armeniaca vulgaris</name>
    <dbReference type="NCBI Taxonomy" id="36596"/>
    <lineage>
        <taxon>Eukaryota</taxon>
        <taxon>Viridiplantae</taxon>
        <taxon>Streptophyta</taxon>
        <taxon>Embryophyta</taxon>
        <taxon>Tracheophyta</taxon>
        <taxon>Spermatophyta</taxon>
        <taxon>Magnoliopsida</taxon>
        <taxon>eudicotyledons</taxon>
        <taxon>Gunneridae</taxon>
        <taxon>Pentapetalae</taxon>
        <taxon>rosids</taxon>
        <taxon>fabids</taxon>
        <taxon>Rosales</taxon>
        <taxon>Rosaceae</taxon>
        <taxon>Amygdaloideae</taxon>
        <taxon>Amygdaleae</taxon>
        <taxon>Prunus</taxon>
    </lineage>
</organism>
<sequence>MSFSRLNFDFFLVFGPACIGERGTLLSARELTFNEIGTSLKRQLVLTAREKVGVVIRAYAVSDRLIGFIYGLVAKMLTPQEVNRDAFIKNFSSLWKAIGQAVGAILGEQLSPSRGSSFFSPSDGLWWRVSASPTRLQEHRGCEEMANSVSSPSKCRREHILAAVENLSIQVDFPERCVRQSTLLKLPVEGSVVYELNLLLLIELKAQTEQPAEATTPEVQLLDIPIREAVMQGGRGDVPMRLSCQILIRLILCLLLSSPQDSVQRLAMGLHGSDKVGYKRKQIEDISLVLQVIISANEGGGNCQLCIDGSTGQAKKTSLQGSPKSQRLSVRLISSYVVHIDMWVTFPTSQVTRVIGFYGHLDPVLSDDEKSGNKPHYESHIEDFKRDVLDFQLLSFDFVGHPFTWKNNKKNEHNVQAHLDRGFRNLQLLPQWGNFTIYHLVAFSSDHYPLLIVTNTQDSQVGRTPRG</sequence>